<keyword evidence="4" id="KW-1185">Reference proteome</keyword>
<sequence length="216" mass="23900">MHFLTCYEVVAATLVAVYLSTVPPPEEFSMDDFKQTRDQLTSALGKETPDEGIETAVLFLNEIEFLLRTGSGVPQDRLRFTARFVSHAKTGLVTIQETYPVASRNGIAYFNAVFETTKEMAVFRFGSEHITLTDLICLFRDQFTYLRNGMERQAGILGIDLREKICGTLDRTITTNVGEGTSAVDSTAVHLPTDAGHGSGPIRTKVVRASRRLGPY</sequence>
<name>A0A0D7AXI6_9AGAR</name>
<gene>
    <name evidence="3" type="ORF">CYLTODRAFT_426730</name>
    <name evidence="2" type="ORF">CYLTODRAFT_494473</name>
</gene>
<dbReference type="EMBL" id="KN880758">
    <property type="protein sequence ID" value="KIY62675.1"/>
    <property type="molecule type" value="Genomic_DNA"/>
</dbReference>
<proteinExistence type="predicted"/>
<evidence type="ECO:0000313" key="4">
    <source>
        <dbReference type="Proteomes" id="UP000054007"/>
    </source>
</evidence>
<feature type="chain" id="PRO_5010026113" evidence="1">
    <location>
        <begin position="21"/>
        <end position="216"/>
    </location>
</feature>
<evidence type="ECO:0000313" key="2">
    <source>
        <dbReference type="EMBL" id="KIY62670.1"/>
    </source>
</evidence>
<organism evidence="3 4">
    <name type="scientific">Cylindrobasidium torrendii FP15055 ss-10</name>
    <dbReference type="NCBI Taxonomy" id="1314674"/>
    <lineage>
        <taxon>Eukaryota</taxon>
        <taxon>Fungi</taxon>
        <taxon>Dikarya</taxon>
        <taxon>Basidiomycota</taxon>
        <taxon>Agaricomycotina</taxon>
        <taxon>Agaricomycetes</taxon>
        <taxon>Agaricomycetidae</taxon>
        <taxon>Agaricales</taxon>
        <taxon>Marasmiineae</taxon>
        <taxon>Physalacriaceae</taxon>
        <taxon>Cylindrobasidium</taxon>
    </lineage>
</organism>
<dbReference type="EMBL" id="KN880758">
    <property type="protein sequence ID" value="KIY62670.1"/>
    <property type="molecule type" value="Genomic_DNA"/>
</dbReference>
<evidence type="ECO:0000256" key="1">
    <source>
        <dbReference type="SAM" id="SignalP"/>
    </source>
</evidence>
<accession>A0A0D7AXI6</accession>
<dbReference type="Proteomes" id="UP000054007">
    <property type="component" value="Unassembled WGS sequence"/>
</dbReference>
<protein>
    <submittedName>
        <fullName evidence="3">Uncharacterized protein</fullName>
    </submittedName>
</protein>
<reference evidence="3 4" key="1">
    <citation type="journal article" date="2015" name="Fungal Genet. Biol.">
        <title>Evolution of novel wood decay mechanisms in Agaricales revealed by the genome sequences of Fistulina hepatica and Cylindrobasidium torrendii.</title>
        <authorList>
            <person name="Floudas D."/>
            <person name="Held B.W."/>
            <person name="Riley R."/>
            <person name="Nagy L.G."/>
            <person name="Koehler G."/>
            <person name="Ransdell A.S."/>
            <person name="Younus H."/>
            <person name="Chow J."/>
            <person name="Chiniquy J."/>
            <person name="Lipzen A."/>
            <person name="Tritt A."/>
            <person name="Sun H."/>
            <person name="Haridas S."/>
            <person name="LaButti K."/>
            <person name="Ohm R.A."/>
            <person name="Kues U."/>
            <person name="Blanchette R.A."/>
            <person name="Grigoriev I.V."/>
            <person name="Minto R.E."/>
            <person name="Hibbett D.S."/>
        </authorList>
    </citation>
    <scope>NUCLEOTIDE SEQUENCE [LARGE SCALE GENOMIC DNA]</scope>
    <source>
        <strain evidence="3 4">FP15055 ss-10</strain>
    </source>
</reference>
<feature type="signal peptide" evidence="1">
    <location>
        <begin position="1"/>
        <end position="20"/>
    </location>
</feature>
<evidence type="ECO:0000313" key="3">
    <source>
        <dbReference type="EMBL" id="KIY62675.1"/>
    </source>
</evidence>
<dbReference type="AlphaFoldDB" id="A0A0D7AXI6"/>
<keyword evidence="1" id="KW-0732">Signal</keyword>